<evidence type="ECO:0000313" key="1">
    <source>
        <dbReference type="EMBL" id="KAG8551006.1"/>
    </source>
</evidence>
<dbReference type="Proteomes" id="UP000824782">
    <property type="component" value="Unassembled WGS sequence"/>
</dbReference>
<gene>
    <name evidence="1" type="ORF">GDO81_023934</name>
</gene>
<reference evidence="1" key="1">
    <citation type="thesis" date="2020" institute="ProQuest LLC" country="789 East Eisenhower Parkway, Ann Arbor, MI, USA">
        <title>Comparative Genomics and Chromosome Evolution.</title>
        <authorList>
            <person name="Mudd A.B."/>
        </authorList>
    </citation>
    <scope>NUCLEOTIDE SEQUENCE</scope>
    <source>
        <strain evidence="1">237g6f4</strain>
        <tissue evidence="1">Blood</tissue>
    </source>
</reference>
<evidence type="ECO:0000313" key="2">
    <source>
        <dbReference type="Proteomes" id="UP000824782"/>
    </source>
</evidence>
<organism evidence="1 2">
    <name type="scientific">Engystomops pustulosus</name>
    <name type="common">Tungara frog</name>
    <name type="synonym">Physalaemus pustulosus</name>
    <dbReference type="NCBI Taxonomy" id="76066"/>
    <lineage>
        <taxon>Eukaryota</taxon>
        <taxon>Metazoa</taxon>
        <taxon>Chordata</taxon>
        <taxon>Craniata</taxon>
        <taxon>Vertebrata</taxon>
        <taxon>Euteleostomi</taxon>
        <taxon>Amphibia</taxon>
        <taxon>Batrachia</taxon>
        <taxon>Anura</taxon>
        <taxon>Neobatrachia</taxon>
        <taxon>Hyloidea</taxon>
        <taxon>Leptodactylidae</taxon>
        <taxon>Leiuperinae</taxon>
        <taxon>Engystomops</taxon>
    </lineage>
</organism>
<dbReference type="AlphaFoldDB" id="A0AAV6ZPN3"/>
<proteinExistence type="predicted"/>
<accession>A0AAV6ZPN3</accession>
<protein>
    <submittedName>
        <fullName evidence="1">Uncharacterized protein</fullName>
    </submittedName>
</protein>
<name>A0AAV6ZPN3_ENGPU</name>
<dbReference type="EMBL" id="WNYA01000014">
    <property type="protein sequence ID" value="KAG8551006.1"/>
    <property type="molecule type" value="Genomic_DNA"/>
</dbReference>
<keyword evidence="2" id="KW-1185">Reference proteome</keyword>
<sequence length="90" mass="10079">MTKYKILRLLCRTPGAEDGSCDDGGCDTTDLFLLHQVIESCERRTAVSQPLWSGLLLQQMMGVLILQLCSLMSVHLPLQQVMGNEQFRVP</sequence>
<comment type="caution">
    <text evidence="1">The sequence shown here is derived from an EMBL/GenBank/DDBJ whole genome shotgun (WGS) entry which is preliminary data.</text>
</comment>